<dbReference type="OrthoDB" id="70224at2759"/>
<keyword evidence="3" id="KW-0173">Coenzyme A biosynthesis</keyword>
<comment type="pathway">
    <text evidence="4">Cofactor biosynthesis; coenzyme A biosynthesis; CoA from (R)-pantothenate: step 2/5.</text>
</comment>
<dbReference type="InterPro" id="IPR007085">
    <property type="entry name" value="DNA/pantothenate-metab_flavo_C"/>
</dbReference>
<sequence length="1480" mass="170191">MFLLTQEDFNLLLHIRDRLDVMQSNIREIKVIMKQEREAVELQQTQEKPESSLGNFVEHVACVPRSKEFPEPLGTFVEQLVDSQPHEASYGNLGKSLANPKENRHQGVHIFRFKHSYHKARKKKSQGDLLQALKSDGMFNGSSGADRLVNMKAERAHLQVKRLLVRTSIHRGQKRVDGLDQNASVKEHISLLFVFDGNFGSGFRQQDPLNPCSHDDLMIMEPAQDHGNEMERVHIRESYTHPNHITRTIDREIMRTNMQISMKLNISEAEKDSQGGSTAEQVQLDWLVVFYGRDRIVDDVSLGVCNVIKEPIDLGRASRVWERGRLEVRQVLCDYRTHNLRLTYHGLENKEEMLSQFKKLHGRRRVNIQTMTGKPLYELSMANQIWEHGRLLVHSVQRDCVRKYYGRDRVLSLLQNTQWRSLEWVIKQDVKEFCLGSKKKVNRLKLPFRSGLANHVWKLGGNKSEQAQLDRFVIQRLLHKNYCLVIPARSSFIPKKAISDNLQVLSKVCYYSLSAIKKWLSCEYRKEKMWFVSYDSVLQAWSSTIELREKIPLVTFELKLRIMVCFRKFLKLCAKGIDATLVKRVKALLEIILGKRPRDPGWFDKQNQSRVQCVQVWLQSHAREDKVETREEESQPRGLSAEHFDYHLDQVWKLMRRLTKTGLGVQSRRMKTKYHFLGLRSQKVRPSIEELESCHVVCHSSESYKLMAINEETLSVVKKLCARSKSDIQKELDRNELVLRPAYGDEQRIGDVEVQRSPYLILICGYCKNQKSISKQMKYCMSFHLEDKMILSKAGKSKCGGLICDKQKKKLRCFSEGVSVIRLRFINLEEWCLKHSEVKREDQVLAFGMGWTIDNRVLPHVFVTFSGDKRPFDPGGADCVYELGRVWSLFEKPQGTSDMVITFSSVWQDRQQRPQYIKIDGTSALKGKRTKNMKPRINGGDANKEEFQSFIHRLGKGFKVFKTMLVNKMVMMKEPKTYYFPNQLAEFHTNGVFHSPRPPELSFCKVGSLFRYPTRLLVRGGCSDNKMRKKALGVLIEAKKDHTYRSLMHSLAVTDIVIMKVSLQVCGKWFSNYWITLGRTSMSRDKSVKCELCRLPTGFHLEDKVVLYGGGIVMTRILENWAWELKMKIEAHDNPLSPYLSIGQHIYSCAIVSYALSRAYQIEMSSISGLVEDEISSFFESSPPLKNKEEIVANLNQFIELNSSCQGGMRRIVCVTSGGTTVPLEQRCVRYIDNFSSGNRGAASTENFVKAGYAVIFLYRRGTCQPYCRYLPDDPFLECFEFPDAKNIQVHGSHSGAVKMAVMDQQAAVAEGRLLKLPFSTIYEYLQMLRLIATILKDVGPCSMFYLAAAVSDFYVPWLSMTEHKIESGSGPLDIRLAQVPKMLSILRSNWAPKAFCISFKLETDSKILIEKATKALQKYKVHAVVANELLTRKEEVVVVSSSGNVVVRRDSNKPESIVEDNLIRLLVDRHSTYIKESLT</sequence>
<evidence type="ECO:0000256" key="4">
    <source>
        <dbReference type="ARBA" id="ARBA00060603"/>
    </source>
</evidence>
<evidence type="ECO:0000256" key="3">
    <source>
        <dbReference type="ARBA" id="ARBA00022993"/>
    </source>
</evidence>
<keyword evidence="2" id="KW-0436">Ligase</keyword>
<gene>
    <name evidence="6" type="ORF">ISN44_As06g012050</name>
</gene>
<organism evidence="6 7">
    <name type="scientific">Arabidopsis suecica</name>
    <name type="common">Swedish thale-cress</name>
    <name type="synonym">Cardaminopsis suecica</name>
    <dbReference type="NCBI Taxonomy" id="45249"/>
    <lineage>
        <taxon>Eukaryota</taxon>
        <taxon>Viridiplantae</taxon>
        <taxon>Streptophyta</taxon>
        <taxon>Embryophyta</taxon>
        <taxon>Tracheophyta</taxon>
        <taxon>Spermatophyta</taxon>
        <taxon>Magnoliopsida</taxon>
        <taxon>eudicotyledons</taxon>
        <taxon>Gunneridae</taxon>
        <taxon>Pentapetalae</taxon>
        <taxon>rosids</taxon>
        <taxon>malvids</taxon>
        <taxon>Brassicales</taxon>
        <taxon>Brassicaceae</taxon>
        <taxon>Camelineae</taxon>
        <taxon>Arabidopsis</taxon>
    </lineage>
</organism>
<comment type="similarity">
    <text evidence="1">Belongs to the PPC synthetase family.</text>
</comment>
<reference evidence="6 7" key="1">
    <citation type="submission" date="2020-12" db="EMBL/GenBank/DDBJ databases">
        <title>Concerted genomic and epigenomic changes stabilize Arabidopsis allopolyploids.</title>
        <authorList>
            <person name="Chen Z."/>
        </authorList>
    </citation>
    <scope>NUCLEOTIDE SEQUENCE [LARGE SCALE GENOMIC DNA]</scope>
    <source>
        <strain evidence="6">As9502</strain>
        <tissue evidence="6">Leaf</tissue>
    </source>
</reference>
<dbReference type="PANTHER" id="PTHR12290">
    <property type="entry name" value="CORNICHON-RELATED"/>
    <property type="match status" value="1"/>
</dbReference>
<proteinExistence type="inferred from homology"/>
<dbReference type="GO" id="GO:0004632">
    <property type="term" value="F:phosphopantothenate--cysteine ligase activity"/>
    <property type="evidence" value="ECO:0007669"/>
    <property type="project" value="UniProtKB-ARBA"/>
</dbReference>
<evidence type="ECO:0000256" key="1">
    <source>
        <dbReference type="ARBA" id="ARBA00005703"/>
    </source>
</evidence>
<evidence type="ECO:0000256" key="2">
    <source>
        <dbReference type="ARBA" id="ARBA00022598"/>
    </source>
</evidence>
<dbReference type="Proteomes" id="UP000694251">
    <property type="component" value="Chromosome 6"/>
</dbReference>
<dbReference type="Pfam" id="PF04127">
    <property type="entry name" value="DFP"/>
    <property type="match status" value="1"/>
</dbReference>
<evidence type="ECO:0000259" key="5">
    <source>
        <dbReference type="Pfam" id="PF04127"/>
    </source>
</evidence>
<protein>
    <submittedName>
        <fullName evidence="6">CoaB-like superfamily</fullName>
    </submittedName>
</protein>
<name>A0A8T2CB99_ARASU</name>
<dbReference type="FunFam" id="3.40.50.10300:FF:000002">
    <property type="entry name" value="Phosphopantothenate--cysteine ligase 2"/>
    <property type="match status" value="1"/>
</dbReference>
<dbReference type="EMBL" id="JAEFBJ010000006">
    <property type="protein sequence ID" value="KAG7596777.1"/>
    <property type="molecule type" value="Genomic_DNA"/>
</dbReference>
<evidence type="ECO:0000313" key="6">
    <source>
        <dbReference type="EMBL" id="KAG7596777.1"/>
    </source>
</evidence>
<keyword evidence="7" id="KW-1185">Reference proteome</keyword>
<accession>A0A8T2CB99</accession>
<feature type="domain" description="DNA/pantothenate metabolism flavoprotein C-terminal" evidence="5">
    <location>
        <begin position="1332"/>
        <end position="1448"/>
    </location>
</feature>
<comment type="caution">
    <text evidence="6">The sequence shown here is derived from an EMBL/GenBank/DDBJ whole genome shotgun (WGS) entry which is preliminary data.</text>
</comment>
<dbReference type="GO" id="GO:0015937">
    <property type="term" value="P:coenzyme A biosynthetic process"/>
    <property type="evidence" value="ECO:0007669"/>
    <property type="project" value="UniProtKB-KW"/>
</dbReference>
<evidence type="ECO:0000313" key="7">
    <source>
        <dbReference type="Proteomes" id="UP000694251"/>
    </source>
</evidence>